<gene>
    <name evidence="1" type="ORF">LZY01_00590</name>
</gene>
<protein>
    <recommendedName>
        <fullName evidence="3">Mobilization protein</fullName>
    </recommendedName>
</protein>
<evidence type="ECO:0000313" key="1">
    <source>
        <dbReference type="EMBL" id="GEO70891.1"/>
    </source>
</evidence>
<dbReference type="InterPro" id="IPR053842">
    <property type="entry name" value="NikA-like"/>
</dbReference>
<dbReference type="RefSeq" id="WP_057730950.1">
    <property type="nucleotide sequence ID" value="NZ_BJZK01000001.1"/>
</dbReference>
<proteinExistence type="predicted"/>
<reference evidence="1 2" key="1">
    <citation type="submission" date="2019-07" db="EMBL/GenBank/DDBJ databases">
        <title>Whole genome shotgun sequence of Lactobacillus zymae NBRC 107157.</title>
        <authorList>
            <person name="Hosoyama A."/>
            <person name="Uohara A."/>
            <person name="Ohji S."/>
            <person name="Ichikawa N."/>
        </authorList>
    </citation>
    <scope>NUCLEOTIDE SEQUENCE [LARGE SCALE GENOMIC DNA]</scope>
    <source>
        <strain evidence="1 2">NBRC 107157</strain>
    </source>
</reference>
<sequence length="77" mass="8789">MKVTKTRNVSLEFTNDQYQRIKAMADFHGVTVPTYLRTAILARTADDADYRDAMTNLKLSHGETVSRLQIRQCLGLE</sequence>
<dbReference type="InterPro" id="IPR038296">
    <property type="entry name" value="ParD_sf"/>
</dbReference>
<dbReference type="Pfam" id="PF21983">
    <property type="entry name" value="NikA-like"/>
    <property type="match status" value="1"/>
</dbReference>
<keyword evidence="2" id="KW-1185">Reference proteome</keyword>
<dbReference type="EMBL" id="BJZK01000001">
    <property type="protein sequence ID" value="GEO70891.1"/>
    <property type="molecule type" value="Genomic_DNA"/>
</dbReference>
<comment type="caution">
    <text evidence="1">The sequence shown here is derived from an EMBL/GenBank/DDBJ whole genome shotgun (WGS) entry which is preliminary data.</text>
</comment>
<accession>A0ABQ0WTA3</accession>
<dbReference type="Proteomes" id="UP000321794">
    <property type="component" value="Unassembled WGS sequence"/>
</dbReference>
<evidence type="ECO:0000313" key="2">
    <source>
        <dbReference type="Proteomes" id="UP000321794"/>
    </source>
</evidence>
<organism evidence="1 2">
    <name type="scientific">Levilactobacillus zymae</name>
    <dbReference type="NCBI Taxonomy" id="267363"/>
    <lineage>
        <taxon>Bacteria</taxon>
        <taxon>Bacillati</taxon>
        <taxon>Bacillota</taxon>
        <taxon>Bacilli</taxon>
        <taxon>Lactobacillales</taxon>
        <taxon>Lactobacillaceae</taxon>
        <taxon>Levilactobacillus</taxon>
    </lineage>
</organism>
<evidence type="ECO:0008006" key="3">
    <source>
        <dbReference type="Google" id="ProtNLM"/>
    </source>
</evidence>
<dbReference type="Gene3D" id="6.10.180.10">
    <property type="entry name" value="Antitoxin ParD"/>
    <property type="match status" value="1"/>
</dbReference>
<name>A0ABQ0WTA3_9LACO</name>